<protein>
    <submittedName>
        <fullName evidence="1">Uncharacterized protein</fullName>
    </submittedName>
</protein>
<dbReference type="EMBL" id="HBII01032325">
    <property type="protein sequence ID" value="CAE0354437.1"/>
    <property type="molecule type" value="Transcribed_RNA"/>
</dbReference>
<proteinExistence type="predicted"/>
<organism evidence="1">
    <name type="scientific">Euplotes harpa</name>
    <dbReference type="NCBI Taxonomy" id="151035"/>
    <lineage>
        <taxon>Eukaryota</taxon>
        <taxon>Sar</taxon>
        <taxon>Alveolata</taxon>
        <taxon>Ciliophora</taxon>
        <taxon>Intramacronucleata</taxon>
        <taxon>Spirotrichea</taxon>
        <taxon>Hypotrichia</taxon>
        <taxon>Euplotida</taxon>
        <taxon>Euplotidae</taxon>
        <taxon>Euplotes</taxon>
    </lineage>
</organism>
<reference evidence="1" key="1">
    <citation type="submission" date="2021-01" db="EMBL/GenBank/DDBJ databases">
        <authorList>
            <person name="Corre E."/>
            <person name="Pelletier E."/>
            <person name="Niang G."/>
            <person name="Scheremetjew M."/>
            <person name="Finn R."/>
            <person name="Kale V."/>
            <person name="Holt S."/>
            <person name="Cochrane G."/>
            <person name="Meng A."/>
            <person name="Brown T."/>
            <person name="Cohen L."/>
        </authorList>
    </citation>
    <scope>NUCLEOTIDE SEQUENCE</scope>
    <source>
        <strain evidence="1">FSP1.4</strain>
    </source>
</reference>
<evidence type="ECO:0000313" key="1">
    <source>
        <dbReference type="EMBL" id="CAE0354437.1"/>
    </source>
</evidence>
<accession>A0A7S3JGG5</accession>
<sequence>MSEQDSCQDTDLDAAFGDDTDVHLDDELRARLEADDELASIFGSEDTSASETFVPKNGGFQRPCNPLIHDERFRQPRCSAPSFENQFMASTFVSKKREGFTFPSRFE</sequence>
<gene>
    <name evidence="1" type="ORF">EHAR0213_LOCUS13353</name>
</gene>
<name>A0A7S3JGG5_9SPIT</name>
<dbReference type="AlphaFoldDB" id="A0A7S3JGG5"/>